<accession>A0A2T5G5W3</accession>
<dbReference type="EMBL" id="PEBV01000043">
    <property type="protein sequence ID" value="PTQ51563.1"/>
    <property type="molecule type" value="Genomic_DNA"/>
</dbReference>
<sequence>MRRRQAVGAAPAEGRPAFSSKRRSGPIIGRIRRENPTRREKNRWRRDEMS</sequence>
<comment type="caution">
    <text evidence="2">The sequence shown here is derived from an EMBL/GenBank/DDBJ whole genome shotgun (WGS) entry which is preliminary data.</text>
</comment>
<evidence type="ECO:0000313" key="2">
    <source>
        <dbReference type="EMBL" id="PTQ51563.1"/>
    </source>
</evidence>
<evidence type="ECO:0000256" key="1">
    <source>
        <dbReference type="SAM" id="MobiDB-lite"/>
    </source>
</evidence>
<proteinExistence type="predicted"/>
<name>A0A2T5G5W3_HYDSH</name>
<evidence type="ECO:0000313" key="3">
    <source>
        <dbReference type="Proteomes" id="UP000244180"/>
    </source>
</evidence>
<protein>
    <submittedName>
        <fullName evidence="2">Uncharacterized protein</fullName>
    </submittedName>
</protein>
<reference evidence="2 3" key="1">
    <citation type="submission" date="2017-08" db="EMBL/GenBank/DDBJ databases">
        <title>Burning lignite coal seam in the remote Altai Mountains harbors a hydrogen-driven thermophilic microbial community.</title>
        <authorList>
            <person name="Kadnikov V.V."/>
            <person name="Mardanov A.V."/>
            <person name="Ivasenko D."/>
            <person name="Beletsky A.V."/>
            <person name="Karnachuk O.V."/>
            <person name="Ravin N.V."/>
        </authorList>
    </citation>
    <scope>NUCLEOTIDE SEQUENCE [LARGE SCALE GENOMIC DNA]</scope>
    <source>
        <strain evidence="2">AL33</strain>
    </source>
</reference>
<dbReference type="AlphaFoldDB" id="A0A2T5G5W3"/>
<dbReference type="Proteomes" id="UP000244180">
    <property type="component" value="Unassembled WGS sequence"/>
</dbReference>
<organism evidence="2 3">
    <name type="scientific">Hydrogenibacillus schlegelii</name>
    <name type="common">Bacillus schlegelii</name>
    <dbReference type="NCBI Taxonomy" id="1484"/>
    <lineage>
        <taxon>Bacteria</taxon>
        <taxon>Bacillati</taxon>
        <taxon>Bacillota</taxon>
        <taxon>Bacilli</taxon>
        <taxon>Bacillales</taxon>
        <taxon>Bacillales Family X. Incertae Sedis</taxon>
        <taxon>Hydrogenibacillus</taxon>
    </lineage>
</organism>
<feature type="region of interest" description="Disordered" evidence="1">
    <location>
        <begin position="1"/>
        <end position="50"/>
    </location>
</feature>
<gene>
    <name evidence="2" type="ORF">HSCHL_1320</name>
</gene>
<feature type="compositionally biased region" description="Basic and acidic residues" evidence="1">
    <location>
        <begin position="31"/>
        <end position="50"/>
    </location>
</feature>